<organism evidence="2 3">
    <name type="scientific">Haliea salexigens</name>
    <dbReference type="NCBI Taxonomy" id="287487"/>
    <lineage>
        <taxon>Bacteria</taxon>
        <taxon>Pseudomonadati</taxon>
        <taxon>Pseudomonadota</taxon>
        <taxon>Gammaproteobacteria</taxon>
        <taxon>Cellvibrionales</taxon>
        <taxon>Halieaceae</taxon>
        <taxon>Haliea</taxon>
    </lineage>
</organism>
<keyword evidence="2" id="KW-0378">Hydrolase</keyword>
<proteinExistence type="predicted"/>
<dbReference type="Proteomes" id="UP000259273">
    <property type="component" value="Unassembled WGS sequence"/>
</dbReference>
<dbReference type="PANTHER" id="PTHR43283:SF7">
    <property type="entry name" value="BETA-LACTAMASE-RELATED DOMAIN-CONTAINING PROTEIN"/>
    <property type="match status" value="1"/>
</dbReference>
<dbReference type="InterPro" id="IPR012338">
    <property type="entry name" value="Beta-lactam/transpept-like"/>
</dbReference>
<dbReference type="InterPro" id="IPR001466">
    <property type="entry name" value="Beta-lactam-related"/>
</dbReference>
<protein>
    <submittedName>
        <fullName evidence="2">Serine hydrolase</fullName>
    </submittedName>
</protein>
<evidence type="ECO:0000259" key="1">
    <source>
        <dbReference type="Pfam" id="PF00144"/>
    </source>
</evidence>
<dbReference type="Gene3D" id="3.40.710.10">
    <property type="entry name" value="DD-peptidase/beta-lactamase superfamily"/>
    <property type="match status" value="1"/>
</dbReference>
<dbReference type="STRING" id="1121937.GCA_000423125_00812"/>
<dbReference type="SUPFAM" id="SSF56601">
    <property type="entry name" value="beta-lactamase/transpeptidase-like"/>
    <property type="match status" value="1"/>
</dbReference>
<dbReference type="PANTHER" id="PTHR43283">
    <property type="entry name" value="BETA-LACTAMASE-RELATED"/>
    <property type="match status" value="1"/>
</dbReference>
<comment type="caution">
    <text evidence="2">The sequence shown here is derived from an EMBL/GenBank/DDBJ whole genome shotgun (WGS) entry which is preliminary data.</text>
</comment>
<evidence type="ECO:0000313" key="2">
    <source>
        <dbReference type="EMBL" id="HAN28160.1"/>
    </source>
</evidence>
<evidence type="ECO:0000313" key="3">
    <source>
        <dbReference type="Proteomes" id="UP000259273"/>
    </source>
</evidence>
<dbReference type="AlphaFoldDB" id="A0A3C1KN74"/>
<dbReference type="InterPro" id="IPR050789">
    <property type="entry name" value="Diverse_Enzym_Activities"/>
</dbReference>
<sequence>MERGELVAESYAPGYNAGSQLLGWSMGKSLMAIALGRMEALGLLPASPEGPLFPEWGGDDRAQIRLAQLLQMTSGLRWQEDYIPGSDSTHMLFHARNASSVALRSPGLHVPGKHFYYSSGTSNLLARFAAARLGGPQAQLDFFYAQLLQPLGMNHTVLEPDAEGIVVASSFVYASARDWARLGQLLLDDGRLQGRLFLPAGWVARATAPNTSVNEPRYGYQLWLNDGGAALRWPDLPRSA</sequence>
<dbReference type="EMBL" id="DMND01000145">
    <property type="protein sequence ID" value="HAN28160.1"/>
    <property type="molecule type" value="Genomic_DNA"/>
</dbReference>
<feature type="domain" description="Beta-lactamase-related" evidence="1">
    <location>
        <begin position="2"/>
        <end position="228"/>
    </location>
</feature>
<accession>A0A3C1KN74</accession>
<gene>
    <name evidence="2" type="ORF">DCP75_10665</name>
</gene>
<dbReference type="Pfam" id="PF00144">
    <property type="entry name" value="Beta-lactamase"/>
    <property type="match status" value="1"/>
</dbReference>
<name>A0A3C1KN74_9GAMM</name>
<dbReference type="GO" id="GO:0016787">
    <property type="term" value="F:hydrolase activity"/>
    <property type="evidence" value="ECO:0007669"/>
    <property type="project" value="UniProtKB-KW"/>
</dbReference>
<feature type="non-terminal residue" evidence="2">
    <location>
        <position position="240"/>
    </location>
</feature>
<reference evidence="2 3" key="1">
    <citation type="journal article" date="2018" name="Nat. Biotechnol.">
        <title>A standardized bacterial taxonomy based on genome phylogeny substantially revises the tree of life.</title>
        <authorList>
            <person name="Parks D.H."/>
            <person name="Chuvochina M."/>
            <person name="Waite D.W."/>
            <person name="Rinke C."/>
            <person name="Skarshewski A."/>
            <person name="Chaumeil P.A."/>
            <person name="Hugenholtz P."/>
        </authorList>
    </citation>
    <scope>NUCLEOTIDE SEQUENCE [LARGE SCALE GENOMIC DNA]</scope>
    <source>
        <strain evidence="2">UBA9158</strain>
    </source>
</reference>